<dbReference type="InParanoid" id="F0X8D7"/>
<reference evidence="1 2" key="1">
    <citation type="journal article" date="2011" name="Proc. Natl. Acad. Sci. U.S.A.">
        <title>Genome and transcriptome analyses of the mountain pine beetle-fungal symbiont Grosmannia clavigera, a lodgepole pine pathogen.</title>
        <authorList>
            <person name="DiGuistini S."/>
            <person name="Wang Y."/>
            <person name="Liao N.Y."/>
            <person name="Taylor G."/>
            <person name="Tanguay P."/>
            <person name="Feau N."/>
            <person name="Henrissat B."/>
            <person name="Chan S.K."/>
            <person name="Hesse-Orce U."/>
            <person name="Alamouti S.M."/>
            <person name="Tsui C.K.M."/>
            <person name="Docking R.T."/>
            <person name="Levasseur A."/>
            <person name="Haridas S."/>
            <person name="Robertson G."/>
            <person name="Birol I."/>
            <person name="Holt R.A."/>
            <person name="Marra M.A."/>
            <person name="Hamelin R.C."/>
            <person name="Hirst M."/>
            <person name="Jones S.J.M."/>
            <person name="Bohlmann J."/>
            <person name="Breuil C."/>
        </authorList>
    </citation>
    <scope>NUCLEOTIDE SEQUENCE [LARGE SCALE GENOMIC DNA]</scope>
    <source>
        <strain evidence="2">kw1407 / UAMH 11150</strain>
    </source>
</reference>
<dbReference type="EMBL" id="GL629735">
    <property type="protein sequence ID" value="EFX05813.1"/>
    <property type="molecule type" value="Genomic_DNA"/>
</dbReference>
<dbReference type="Proteomes" id="UP000007796">
    <property type="component" value="Unassembled WGS sequence"/>
</dbReference>
<sequence>MYDSTKVQVSKDFDDKFAHSHGLLVARDLITALKCYRAAVVVILNQNHVETVGFLLELVAEATSKLSTINDKREDPDANATERICLTRAFVLKCQFQVIQLAKHSLSCPDQTADLIRRDEVQLALDVAISFIGHSFQSMQY</sequence>
<organism evidence="2">
    <name type="scientific">Grosmannia clavigera (strain kw1407 / UAMH 11150)</name>
    <name type="common">Blue stain fungus</name>
    <name type="synonym">Graphiocladiella clavigera</name>
    <dbReference type="NCBI Taxonomy" id="655863"/>
    <lineage>
        <taxon>Eukaryota</taxon>
        <taxon>Fungi</taxon>
        <taxon>Dikarya</taxon>
        <taxon>Ascomycota</taxon>
        <taxon>Pezizomycotina</taxon>
        <taxon>Sordariomycetes</taxon>
        <taxon>Sordariomycetidae</taxon>
        <taxon>Ophiostomatales</taxon>
        <taxon>Ophiostomataceae</taxon>
        <taxon>Leptographium</taxon>
    </lineage>
</organism>
<name>F0X8D7_GROCL</name>
<keyword evidence="2" id="KW-1185">Reference proteome</keyword>
<evidence type="ECO:0000313" key="2">
    <source>
        <dbReference type="Proteomes" id="UP000007796"/>
    </source>
</evidence>
<accession>F0X8D7</accession>
<protein>
    <submittedName>
        <fullName evidence="1">Uncharacterized protein</fullName>
    </submittedName>
</protein>
<dbReference type="RefSeq" id="XP_014175295.1">
    <property type="nucleotide sequence ID" value="XM_014319820.1"/>
</dbReference>
<gene>
    <name evidence="1" type="ORF">CMQ_3882</name>
</gene>
<evidence type="ECO:0000313" key="1">
    <source>
        <dbReference type="EMBL" id="EFX05813.1"/>
    </source>
</evidence>
<dbReference type="HOGENOM" id="CLU_1825483_0_0_1"/>
<dbReference type="AlphaFoldDB" id="F0X8D7"/>
<dbReference type="GeneID" id="25977031"/>
<proteinExistence type="predicted"/>